<dbReference type="AlphaFoldDB" id="A0A9Q1GBR5"/>
<proteinExistence type="predicted"/>
<evidence type="ECO:0000313" key="2">
    <source>
        <dbReference type="EMBL" id="KAJ8380628.1"/>
    </source>
</evidence>
<feature type="region of interest" description="Disordered" evidence="1">
    <location>
        <begin position="1"/>
        <end position="92"/>
    </location>
</feature>
<protein>
    <submittedName>
        <fullName evidence="2">Uncharacterized protein</fullName>
    </submittedName>
</protein>
<organism evidence="2 3">
    <name type="scientific">Synaphobranchus kaupii</name>
    <name type="common">Kaup's arrowtooth eel</name>
    <dbReference type="NCBI Taxonomy" id="118154"/>
    <lineage>
        <taxon>Eukaryota</taxon>
        <taxon>Metazoa</taxon>
        <taxon>Chordata</taxon>
        <taxon>Craniata</taxon>
        <taxon>Vertebrata</taxon>
        <taxon>Euteleostomi</taxon>
        <taxon>Actinopterygii</taxon>
        <taxon>Neopterygii</taxon>
        <taxon>Teleostei</taxon>
        <taxon>Anguilliformes</taxon>
        <taxon>Synaphobranchidae</taxon>
        <taxon>Synaphobranchus</taxon>
    </lineage>
</organism>
<accession>A0A9Q1GBR5</accession>
<feature type="compositionally biased region" description="Basic and acidic residues" evidence="1">
    <location>
        <begin position="28"/>
        <end position="47"/>
    </location>
</feature>
<reference evidence="2" key="1">
    <citation type="journal article" date="2023" name="Science">
        <title>Genome structures resolve the early diversification of teleost fishes.</title>
        <authorList>
            <person name="Parey E."/>
            <person name="Louis A."/>
            <person name="Montfort J."/>
            <person name="Bouchez O."/>
            <person name="Roques C."/>
            <person name="Iampietro C."/>
            <person name="Lluch J."/>
            <person name="Castinel A."/>
            <person name="Donnadieu C."/>
            <person name="Desvignes T."/>
            <person name="Floi Bucao C."/>
            <person name="Jouanno E."/>
            <person name="Wen M."/>
            <person name="Mejri S."/>
            <person name="Dirks R."/>
            <person name="Jansen H."/>
            <person name="Henkel C."/>
            <person name="Chen W.J."/>
            <person name="Zahm M."/>
            <person name="Cabau C."/>
            <person name="Klopp C."/>
            <person name="Thompson A.W."/>
            <person name="Robinson-Rechavi M."/>
            <person name="Braasch I."/>
            <person name="Lecointre G."/>
            <person name="Bobe J."/>
            <person name="Postlethwait J.H."/>
            <person name="Berthelot C."/>
            <person name="Roest Crollius H."/>
            <person name="Guiguen Y."/>
        </authorList>
    </citation>
    <scope>NUCLEOTIDE SEQUENCE</scope>
    <source>
        <strain evidence="2">WJC10195</strain>
    </source>
</reference>
<evidence type="ECO:0000313" key="3">
    <source>
        <dbReference type="Proteomes" id="UP001152622"/>
    </source>
</evidence>
<keyword evidence="3" id="KW-1185">Reference proteome</keyword>
<dbReference type="Proteomes" id="UP001152622">
    <property type="component" value="Chromosome 1"/>
</dbReference>
<dbReference type="EMBL" id="JAINUF010000001">
    <property type="protein sequence ID" value="KAJ8380628.1"/>
    <property type="molecule type" value="Genomic_DNA"/>
</dbReference>
<sequence>MRPRAFWVDNGGVGPQDGPARPPSPMGRQDENKPKLHKGCETRHCDTEAAGDSHCLNRLQLNPPRPARGPKGGSFLLHRPAAANESDYQLRK</sequence>
<gene>
    <name evidence="2" type="ORF">SKAU_G00014060</name>
</gene>
<name>A0A9Q1GBR5_SYNKA</name>
<comment type="caution">
    <text evidence="2">The sequence shown here is derived from an EMBL/GenBank/DDBJ whole genome shotgun (WGS) entry which is preliminary data.</text>
</comment>
<evidence type="ECO:0000256" key="1">
    <source>
        <dbReference type="SAM" id="MobiDB-lite"/>
    </source>
</evidence>